<dbReference type="InParanoid" id="A0A543B1U2"/>
<dbReference type="Pfam" id="PF01593">
    <property type="entry name" value="Amino_oxidase"/>
    <property type="match status" value="1"/>
</dbReference>
<proteinExistence type="inferred from homology"/>
<dbReference type="GO" id="GO:0016491">
    <property type="term" value="F:oxidoreductase activity"/>
    <property type="evidence" value="ECO:0007669"/>
    <property type="project" value="InterPro"/>
</dbReference>
<dbReference type="InterPro" id="IPR002937">
    <property type="entry name" value="Amino_oxidase"/>
</dbReference>
<reference evidence="3 4" key="1">
    <citation type="submission" date="2019-06" db="EMBL/GenBank/DDBJ databases">
        <title>Sequencing the genomes of 1000 actinobacteria strains.</title>
        <authorList>
            <person name="Klenk H.-P."/>
        </authorList>
    </citation>
    <scope>NUCLEOTIDE SEQUENCE [LARGE SCALE GENOMIC DNA]</scope>
    <source>
        <strain evidence="3 4">DSM 45928</strain>
    </source>
</reference>
<dbReference type="PANTHER" id="PTHR43563:SF1">
    <property type="entry name" value="AMINE OXIDASE [FLAVIN-CONTAINING] B"/>
    <property type="match status" value="1"/>
</dbReference>
<dbReference type="AlphaFoldDB" id="A0A543B1U2"/>
<dbReference type="Gene3D" id="3.50.50.60">
    <property type="entry name" value="FAD/NAD(P)-binding domain"/>
    <property type="match status" value="1"/>
</dbReference>
<evidence type="ECO:0000259" key="2">
    <source>
        <dbReference type="Pfam" id="PF01593"/>
    </source>
</evidence>
<name>A0A543B1U2_9ACTN</name>
<dbReference type="EMBL" id="VFOW01000001">
    <property type="protein sequence ID" value="TQL78799.1"/>
    <property type="molecule type" value="Genomic_DNA"/>
</dbReference>
<dbReference type="SUPFAM" id="SSF54373">
    <property type="entry name" value="FAD-linked reductases, C-terminal domain"/>
    <property type="match status" value="1"/>
</dbReference>
<dbReference type="FunCoup" id="A0A543B1U2">
    <property type="interactions" value="145"/>
</dbReference>
<dbReference type="InterPro" id="IPR036188">
    <property type="entry name" value="FAD/NAD-bd_sf"/>
</dbReference>
<evidence type="ECO:0000313" key="3">
    <source>
        <dbReference type="EMBL" id="TQL78799.1"/>
    </source>
</evidence>
<accession>A0A543B1U2</accession>
<feature type="domain" description="Amine oxidase" evidence="2">
    <location>
        <begin position="15"/>
        <end position="438"/>
    </location>
</feature>
<dbReference type="RefSeq" id="WP_211347811.1">
    <property type="nucleotide sequence ID" value="NZ_JBHTGS010000003.1"/>
</dbReference>
<organism evidence="3 4">
    <name type="scientific">Stackebrandtia endophytica</name>
    <dbReference type="NCBI Taxonomy" id="1496996"/>
    <lineage>
        <taxon>Bacteria</taxon>
        <taxon>Bacillati</taxon>
        <taxon>Actinomycetota</taxon>
        <taxon>Actinomycetes</taxon>
        <taxon>Glycomycetales</taxon>
        <taxon>Glycomycetaceae</taxon>
        <taxon>Stackebrandtia</taxon>
    </lineage>
</organism>
<dbReference type="SUPFAM" id="SSF51905">
    <property type="entry name" value="FAD/NAD(P)-binding domain"/>
    <property type="match status" value="1"/>
</dbReference>
<dbReference type="InterPro" id="IPR050703">
    <property type="entry name" value="Flavin_MAO"/>
</dbReference>
<dbReference type="PANTHER" id="PTHR43563">
    <property type="entry name" value="AMINE OXIDASE"/>
    <property type="match status" value="1"/>
</dbReference>
<gene>
    <name evidence="3" type="ORF">FB566_4393</name>
</gene>
<dbReference type="Proteomes" id="UP000317043">
    <property type="component" value="Unassembled WGS sequence"/>
</dbReference>
<evidence type="ECO:0000313" key="4">
    <source>
        <dbReference type="Proteomes" id="UP000317043"/>
    </source>
</evidence>
<comment type="similarity">
    <text evidence="1">Belongs to the flavin monoamine oxidase family.</text>
</comment>
<protein>
    <submittedName>
        <fullName evidence="3">Monoamine oxidase</fullName>
    </submittedName>
</protein>
<comment type="caution">
    <text evidence="3">The sequence shown here is derived from an EMBL/GenBank/DDBJ whole genome shotgun (WGS) entry which is preliminary data.</text>
</comment>
<evidence type="ECO:0000256" key="1">
    <source>
        <dbReference type="ARBA" id="ARBA00005995"/>
    </source>
</evidence>
<keyword evidence="4" id="KW-1185">Reference proteome</keyword>
<sequence length="445" mass="47907">MARIDVDVVVVGAGFAGLAAARRLRDAGWSVAVLEARDRVGGRTHTRYLDDGTQIDLGGQWLGPTQDTMYELAREYGVATFPTAAHGAPIYRIGDQSRSDLPSGAIELLNRIDALARHVDIAQPWNSPTAAALDGVTVRNWLDGQDVGDSDERRIVARMLAGGLLTAEASDISMLGLLFYVRSGNGVDSLLGMTGGAQQDRLVGGPAAIAAAIADSLGPEVVRLNEQVRRIDWDGAVTAHTDRLSVAARRAIVAVPAVVVDDIEFAPALPVIKQIALRRLMPGAALKLHLVFDTPFWRDSGLSGQCNLSSGWITETVDNSMPGRAAGVLTGFSYGNDALALRRLSEAERRDTVVRELSEVFGPRTRRELRDFIEFDWCAEPLTRGCFSARFSTGGWTGLGRDLRADTGVLHWAGTEYASVWNGYFEGAVLSGRDAADRAAELLPR</sequence>